<sequence length="859" mass="93009">MSAIYTCCEENRRAAVELHPTLNGIDYLEVLDLDAPAGSPRQRTLMLRLLKPVPAGLTVDNVRIDGGERIRRVGIEWVGIASAPPAQATAAEAAFFTALPEADHVLLVRTDTAGDFSTYRLHLVQGAGNDAPLPDFDPRLSAIDFAFKVECPSDFDCAPRHDCPQEPPPPPDIHYLARDYASLRRLLIDRLSRQMPGWRDRSPADLATTLAELIAYVGDQQHYQLDAVATEAYLHTARRRSSLRRHALLVDYAMHEGCNARAWLHLEVSGAAFALPADLRFLTRVPGVPARIVPASPDERAARQAGPLVFEPMHGATVRIEHNDFDFYTWGDARCCLPVGATAATLRGHWPDLAVGDVLIFQEVLGPLSGAPEDADPAHRHAVRLTAVRAFDGTDPLVDPLDDSPITEIRWHADDALPFALCLSAETDEAHGSVLIEDVSIALGNNILVDHGRSIVDEALGSVPAARLQYPALAGDPCDRAAPEPLPPRFAPRLAEGPVTRQGTVLKTTVAHGLHSSERLTFDPEAPAAAALVWRTAEAVPAITLESTLGSSVEPWRARRDLLVSRATDTHFVLDTEDDGSAWPRFGDDRHGRRPDSGTAFTASYRVGNGPEGNVGAGAIAHVVTTEGRIVAVTNPLPATGGVAPETAAELRRHAPQAFRTQERAVTPADYAEVTERLAGVQRAAAALRWTGSWHTVFVTVDRDGGAPVDEAFAATAVAHLDRYRMAGHDLRVRDPIHVSLEIDLLVCVEADAFRSNVRRGLLEVLGSRLRPDGTRGLFHPDNFSFGQTVFLSPLYAAARTVAGVASVQVTRFQRQGQSDPTPLADGFMPLGALEIARLDNDPNFPEHGVLRLTLHGGK</sequence>
<comment type="caution">
    <text evidence="1">The sequence shown here is derived from an EMBL/GenBank/DDBJ whole genome shotgun (WGS) entry which is preliminary data.</text>
</comment>
<dbReference type="NCBIfam" id="TIGR02243">
    <property type="entry name" value="putative baseplate assembly protein"/>
    <property type="match status" value="1"/>
</dbReference>
<name>A0A944D7D1_DENI1</name>
<proteinExistence type="predicted"/>
<dbReference type="Proteomes" id="UP000694660">
    <property type="component" value="Unassembled WGS sequence"/>
</dbReference>
<gene>
    <name evidence="1" type="ORF">I8J34_01715</name>
</gene>
<accession>A0A944D7D1</accession>
<evidence type="ECO:0000313" key="1">
    <source>
        <dbReference type="EMBL" id="MBT0959877.1"/>
    </source>
</evidence>
<dbReference type="AlphaFoldDB" id="A0A944D7D1"/>
<dbReference type="InterPro" id="IPR011749">
    <property type="entry name" value="CHP02243"/>
</dbReference>
<dbReference type="EMBL" id="JAEKFT010000002">
    <property type="protein sequence ID" value="MBT0959877.1"/>
    <property type="molecule type" value="Genomic_DNA"/>
</dbReference>
<evidence type="ECO:0000313" key="2">
    <source>
        <dbReference type="Proteomes" id="UP000694660"/>
    </source>
</evidence>
<protein>
    <submittedName>
        <fullName evidence="1">Baseplate assembly protein</fullName>
    </submittedName>
</protein>
<keyword evidence="2" id="KW-1185">Reference proteome</keyword>
<dbReference type="RefSeq" id="WP_214359645.1">
    <property type="nucleotide sequence ID" value="NZ_JAEKFT010000002.1"/>
</dbReference>
<reference evidence="2" key="1">
    <citation type="journal article" date="2022" name="ISME J.">
        <title>Genetic and phylogenetic analysis of dissimilatory iodate-reducing bacteria identifies potential niches across the world's oceans.</title>
        <authorList>
            <person name="Reyes-Umana V."/>
            <person name="Henning Z."/>
            <person name="Lee K."/>
            <person name="Barnum T.P."/>
            <person name="Coates J.D."/>
        </authorList>
    </citation>
    <scope>NUCLEOTIDE SEQUENCE [LARGE SCALE GENOMIC DNA]</scope>
    <source>
        <strain evidence="2">IR12</strain>
    </source>
</reference>
<organism evidence="1 2">
    <name type="scientific">Denitromonas iodatirespirans</name>
    <dbReference type="NCBI Taxonomy" id="2795389"/>
    <lineage>
        <taxon>Bacteria</taxon>
        <taxon>Pseudomonadati</taxon>
        <taxon>Pseudomonadota</taxon>
        <taxon>Betaproteobacteria</taxon>
        <taxon>Rhodocyclales</taxon>
        <taxon>Zoogloeaceae</taxon>
        <taxon>Denitromonas</taxon>
    </lineage>
</organism>